<dbReference type="GO" id="GO:0043165">
    <property type="term" value="P:Gram-negative-bacterium-type cell outer membrane assembly"/>
    <property type="evidence" value="ECO:0007669"/>
    <property type="project" value="UniProtKB-UniRule"/>
</dbReference>
<dbReference type="PANTHER" id="PTHR30189:SF1">
    <property type="entry name" value="LPS-ASSEMBLY PROTEIN LPTD"/>
    <property type="match status" value="1"/>
</dbReference>
<dbReference type="HAMAP" id="MF_01411">
    <property type="entry name" value="LPS_assembly_LptD"/>
    <property type="match status" value="1"/>
</dbReference>
<dbReference type="GO" id="GO:1990351">
    <property type="term" value="C:transporter complex"/>
    <property type="evidence" value="ECO:0007669"/>
    <property type="project" value="TreeGrafter"/>
</dbReference>
<comment type="subunit">
    <text evidence="2">Component of the lipopolysaccharide transport and assembly complex. Interacts with LptE and LptA.</text>
</comment>
<dbReference type="InterPro" id="IPR020889">
    <property type="entry name" value="LipoPS_assembly_LptD"/>
</dbReference>
<comment type="subcellular location">
    <subcellularLocation>
        <location evidence="2">Cell outer membrane</location>
    </subcellularLocation>
</comment>
<dbReference type="STRING" id="56804.BAE46_12060"/>
<dbReference type="Proteomes" id="UP000053586">
    <property type="component" value="Unassembled WGS sequence"/>
</dbReference>
<organism evidence="4 5">
    <name type="scientific">Glaciecola punicea ACAM 611</name>
    <dbReference type="NCBI Taxonomy" id="1121923"/>
    <lineage>
        <taxon>Bacteria</taxon>
        <taxon>Pseudomonadati</taxon>
        <taxon>Pseudomonadota</taxon>
        <taxon>Gammaproteobacteria</taxon>
        <taxon>Alteromonadales</taxon>
        <taxon>Alteromonadaceae</taxon>
        <taxon>Glaciecola</taxon>
    </lineage>
</organism>
<reference evidence="4 5" key="2">
    <citation type="journal article" date="2017" name="Antonie Van Leeuwenhoek">
        <title>Rhizobium rhizosphaerae sp. nov., a novel species isolated from rice rhizosphere.</title>
        <authorList>
            <person name="Zhao J.J."/>
            <person name="Zhang J."/>
            <person name="Zhang R.J."/>
            <person name="Zhang C.W."/>
            <person name="Yin H.Q."/>
            <person name="Zhang X.X."/>
        </authorList>
    </citation>
    <scope>NUCLEOTIDE SEQUENCE [LARGE SCALE GENOMIC DNA]</scope>
    <source>
        <strain evidence="4 5">ACAM 611</strain>
    </source>
</reference>
<dbReference type="AlphaFoldDB" id="H5TDC5"/>
<proteinExistence type="inferred from homology"/>
<comment type="caution">
    <text evidence="4">The sequence shown here is derived from an EMBL/GenBank/DDBJ whole genome shotgun (WGS) entry which is preliminary data.</text>
</comment>
<name>H5TDC5_9ALTE</name>
<evidence type="ECO:0000256" key="1">
    <source>
        <dbReference type="ARBA" id="ARBA00023237"/>
    </source>
</evidence>
<dbReference type="GO" id="GO:0015920">
    <property type="term" value="P:lipopolysaccharide transport"/>
    <property type="evidence" value="ECO:0007669"/>
    <property type="project" value="InterPro"/>
</dbReference>
<comment type="function">
    <text evidence="2">Together with LptE, is involved in the assembly of lipopolysaccharide (LPS) at the surface of the outer membrane.</text>
</comment>
<dbReference type="Pfam" id="PF04453">
    <property type="entry name" value="LptD"/>
    <property type="match status" value="1"/>
</dbReference>
<keyword evidence="2" id="KW-0732">Signal</keyword>
<keyword evidence="2" id="KW-0472">Membrane</keyword>
<dbReference type="InterPro" id="IPR050218">
    <property type="entry name" value="LptD"/>
</dbReference>
<evidence type="ECO:0000256" key="2">
    <source>
        <dbReference type="HAMAP-Rule" id="MF_01411"/>
    </source>
</evidence>
<accession>H5TDC5</accession>
<dbReference type="eggNOG" id="COG1452">
    <property type="taxonomic scope" value="Bacteria"/>
</dbReference>
<reference evidence="4 5" key="1">
    <citation type="journal article" date="2012" name="J. Bacteriol.">
        <title>Genome sequence of proteorhodopsin-containing sea ice bacterium Glaciecola punicea ACAM 611T.</title>
        <authorList>
            <person name="Qin Q.-L."/>
            <person name="Xie B.-B."/>
            <person name="Shu Y.-L."/>
            <person name="Rong J.-C."/>
            <person name="Zhao D.-L."/>
            <person name="Zhang X.-Y."/>
            <person name="Chen X.-L."/>
            <person name="Zhou B.-C."/>
            <person name="Zhanga Y.-Z."/>
        </authorList>
    </citation>
    <scope>NUCLEOTIDE SEQUENCE [LARGE SCALE GENOMIC DNA]</scope>
    <source>
        <strain evidence="4 5">ACAM 611</strain>
    </source>
</reference>
<dbReference type="PANTHER" id="PTHR30189">
    <property type="entry name" value="LPS-ASSEMBLY PROTEIN"/>
    <property type="match status" value="1"/>
</dbReference>
<dbReference type="InterPro" id="IPR007543">
    <property type="entry name" value="LptD_C"/>
</dbReference>
<evidence type="ECO:0000259" key="3">
    <source>
        <dbReference type="Pfam" id="PF04453"/>
    </source>
</evidence>
<comment type="similarity">
    <text evidence="2">Belongs to the LptD family.</text>
</comment>
<dbReference type="EMBL" id="BAET01000027">
    <property type="protein sequence ID" value="GAB56302.1"/>
    <property type="molecule type" value="Genomic_DNA"/>
</dbReference>
<keyword evidence="1 2" id="KW-0998">Cell outer membrane</keyword>
<evidence type="ECO:0000313" key="5">
    <source>
        <dbReference type="Proteomes" id="UP000053586"/>
    </source>
</evidence>
<dbReference type="GO" id="GO:0009279">
    <property type="term" value="C:cell outer membrane"/>
    <property type="evidence" value="ECO:0007669"/>
    <property type="project" value="UniProtKB-SubCell"/>
</dbReference>
<feature type="domain" description="LptD C-terminal" evidence="3">
    <location>
        <begin position="324"/>
        <end position="687"/>
    </location>
</feature>
<sequence length="778" mass="87754">MSKLYRHTTARNQITYFAKRLRPALHALTLGWLLCGSELSAAQQIESAQTMNRTPKTDGSFSVPVTCITPSFVYAAPKGSSGNITVNSNSALLVKDALAVFEGDVSIVSPMSTITANSANILDNGREIRATGNVQYTDALLQVNSEGVEVNSNLKLLQMQETNYKIAGISGRGGAELLSISQERGVSLENVSFTTCPEGNEDWKIQASEISIESGKPFGEAYNTRFFVGGLPIFYLPYFAFPITAERQTGFLFPQFGSSSTTGLEWEQPFYWNIAANVDGLISTRLMTNRGVQLKSEFRYLFDNHAGELQLEYLPNDNGRVTGKERYFYRFFHRGKLSNNWSISADISDLSDDNYIIDLGSDFYNQADTHLSRQAGVNFSSQALDFSVFVRDFTTIGASASNYRALPEAKLNYTNSLNELLNVGVKSELAYFENDSLVLPDALRFHVEPSISIPYQRAWGELLAQASVLHTYYKQDLKDENFGLLEEEVNRTLGQARLYGALIFEKPQRLFGTDYTLTVEPKAQYLFTSFEEQSNIGLYDSTAILTNFNNLFRGQEFTGLDRINDNNQVTLGTTSRLIDSSNNEILIASIGQILYVRDSELIDGRREGNRSSIAAELDWQVNQNWFLRSDIQVGNQSNQVERSALSTEYKLDHNKLVQINHRYIRELSNERIDQVGVTASWPIADNWHWVGRYYRDLQRSRSIETFMGIEYESCCWALRLTLRRNLATRFNNNGVRDLNDFDSGIGLQFVFKGMGNSDRKVDMLSQGLFGYRQPFVLN</sequence>
<evidence type="ECO:0000313" key="4">
    <source>
        <dbReference type="EMBL" id="GAB56302.1"/>
    </source>
</evidence>
<keyword evidence="5" id="KW-1185">Reference proteome</keyword>
<protein>
    <recommendedName>
        <fullName evidence="2">LPS-assembly protein LptD</fullName>
    </recommendedName>
</protein>
<gene>
    <name evidence="2 4" type="primary">lptD</name>
    <name evidence="4" type="ORF">GPUN_2187</name>
</gene>
<comment type="caution">
    <text evidence="2">Lacks conserved residue(s) required for the propagation of feature annotation.</text>
</comment>